<dbReference type="WBParaSite" id="ASIM_0001666401-mRNA-1">
    <property type="protein sequence ID" value="ASIM_0001666401-mRNA-1"/>
    <property type="gene ID" value="ASIM_0001666401"/>
</dbReference>
<protein>
    <submittedName>
        <fullName evidence="2 4">Uncharacterized protein</fullName>
    </submittedName>
</protein>
<dbReference type="AlphaFoldDB" id="A0A0M3K6S3"/>
<organism evidence="4">
    <name type="scientific">Anisakis simplex</name>
    <name type="common">Herring worm</name>
    <dbReference type="NCBI Taxonomy" id="6269"/>
    <lineage>
        <taxon>Eukaryota</taxon>
        <taxon>Metazoa</taxon>
        <taxon>Ecdysozoa</taxon>
        <taxon>Nematoda</taxon>
        <taxon>Chromadorea</taxon>
        <taxon>Rhabditida</taxon>
        <taxon>Spirurina</taxon>
        <taxon>Ascaridomorpha</taxon>
        <taxon>Ascaridoidea</taxon>
        <taxon>Anisakidae</taxon>
        <taxon>Anisakis</taxon>
        <taxon>Anisakis simplex complex</taxon>
    </lineage>
</organism>
<evidence type="ECO:0000313" key="2">
    <source>
        <dbReference type="EMBL" id="VDK56788.1"/>
    </source>
</evidence>
<evidence type="ECO:0000313" key="3">
    <source>
        <dbReference type="Proteomes" id="UP000267096"/>
    </source>
</evidence>
<name>A0A0M3K6S3_ANISI</name>
<gene>
    <name evidence="2" type="ORF">ASIM_LOCUS16071</name>
</gene>
<keyword evidence="3" id="KW-1185">Reference proteome</keyword>
<feature type="region of interest" description="Disordered" evidence="1">
    <location>
        <begin position="37"/>
        <end position="65"/>
    </location>
</feature>
<accession>A0A0M3K6S3</accession>
<sequence>MKIHRRQKACLFDTQFGRSKSICGDIAIAAHDMHVSISRSRQSDDDNSQDKADDNEEGSQNLSIKTINKRVAQKRLVA</sequence>
<reference evidence="4" key="1">
    <citation type="submission" date="2017-02" db="UniProtKB">
        <authorList>
            <consortium name="WormBaseParasite"/>
        </authorList>
    </citation>
    <scope>IDENTIFICATION</scope>
</reference>
<evidence type="ECO:0000256" key="1">
    <source>
        <dbReference type="SAM" id="MobiDB-lite"/>
    </source>
</evidence>
<evidence type="ECO:0000313" key="4">
    <source>
        <dbReference type="WBParaSite" id="ASIM_0001666401-mRNA-1"/>
    </source>
</evidence>
<feature type="compositionally biased region" description="Basic and acidic residues" evidence="1">
    <location>
        <begin position="41"/>
        <end position="52"/>
    </location>
</feature>
<dbReference type="EMBL" id="UYRR01032783">
    <property type="protein sequence ID" value="VDK56788.1"/>
    <property type="molecule type" value="Genomic_DNA"/>
</dbReference>
<reference evidence="2 3" key="2">
    <citation type="submission" date="2018-11" db="EMBL/GenBank/DDBJ databases">
        <authorList>
            <consortium name="Pathogen Informatics"/>
        </authorList>
    </citation>
    <scope>NUCLEOTIDE SEQUENCE [LARGE SCALE GENOMIC DNA]</scope>
</reference>
<dbReference type="Proteomes" id="UP000267096">
    <property type="component" value="Unassembled WGS sequence"/>
</dbReference>
<proteinExistence type="predicted"/>